<protein>
    <recommendedName>
        <fullName evidence="3">Glycosyltransferase RgtA/B/C/D-like domain-containing protein</fullName>
    </recommendedName>
</protein>
<comment type="caution">
    <text evidence="2">The sequence shown here is derived from an EMBL/GenBank/DDBJ whole genome shotgun (WGS) entry which is preliminary data.</text>
</comment>
<keyword evidence="1" id="KW-0472">Membrane</keyword>
<keyword evidence="1" id="KW-1133">Transmembrane helix</keyword>
<name>A0A832MJS4_UNCEI</name>
<sequence length="529" mass="55209">MSSPRPAQPAARRDPLAAMAWAALVLALAAPIGWGAVQPNSWDVDNIAPGSVLRGLAAGFGPGWHASYGPLPYLLTAVLYLPVLAALRLAGALGEPAAEFPYGFAHPDAAMFALILIARALTLALALGLAWSLVRAHRAAGGRRGWIVPLLLLGSPVFAYYARTSNVDMHYAFWLAAAFALAESRAATPGRLAWAAAAATAALCSKEQSAPLAVVAGGWALWRAARGDAGPRRARAAAGVAGAALATYVALYALPFNLEGWRAHHHFVFHVARYERAYPLTPGGLAGLAGRLVELAPVGLGWPVLLGLALAIVGRAPLAGLGPRAVAVGLYVAGFLAPVGYVYPRFLLPLLLLAVPLAARGVEAALERAAGRAWAAPLAAALAVLALTGAPNLARVQLTDTRLAAGAWLRARVPPGATVEIAGNPRFQLHPPRDVRVLVTSPDSLRASPRGPRGDVVLLSGVDGAFFERDPAVRAAWYDSLAAGYEGPRVFRPAMDPGNVRDLFVSPEVRAWVRRGLPPRAPGDGGRAR</sequence>
<accession>A0A832MJS4</accession>
<feature type="transmembrane region" description="Helical" evidence="1">
    <location>
        <begin position="295"/>
        <end position="313"/>
    </location>
</feature>
<proteinExistence type="predicted"/>
<feature type="transmembrane region" description="Helical" evidence="1">
    <location>
        <begin position="236"/>
        <end position="254"/>
    </location>
</feature>
<keyword evidence="1" id="KW-0812">Transmembrane</keyword>
<gene>
    <name evidence="2" type="ORF">ENR23_06920</name>
</gene>
<feature type="transmembrane region" description="Helical" evidence="1">
    <location>
        <begin position="71"/>
        <end position="90"/>
    </location>
</feature>
<evidence type="ECO:0008006" key="3">
    <source>
        <dbReference type="Google" id="ProtNLM"/>
    </source>
</evidence>
<dbReference type="AlphaFoldDB" id="A0A832MJS4"/>
<dbReference type="EMBL" id="DSQF01000012">
    <property type="protein sequence ID" value="HGZ43145.1"/>
    <property type="molecule type" value="Genomic_DNA"/>
</dbReference>
<reference evidence="2" key="1">
    <citation type="journal article" date="2020" name="mSystems">
        <title>Genome- and Community-Level Interaction Insights into Carbon Utilization and Element Cycling Functions of Hydrothermarchaeota in Hydrothermal Sediment.</title>
        <authorList>
            <person name="Zhou Z."/>
            <person name="Liu Y."/>
            <person name="Xu W."/>
            <person name="Pan J."/>
            <person name="Luo Z.H."/>
            <person name="Li M."/>
        </authorList>
    </citation>
    <scope>NUCLEOTIDE SEQUENCE [LARGE SCALE GENOMIC DNA]</scope>
    <source>
        <strain evidence="2">SpSt-381</strain>
    </source>
</reference>
<organism evidence="2">
    <name type="scientific">Eiseniibacteriota bacterium</name>
    <dbReference type="NCBI Taxonomy" id="2212470"/>
    <lineage>
        <taxon>Bacteria</taxon>
        <taxon>Candidatus Eiseniibacteriota</taxon>
    </lineage>
</organism>
<feature type="transmembrane region" description="Helical" evidence="1">
    <location>
        <begin position="111"/>
        <end position="134"/>
    </location>
</feature>
<evidence type="ECO:0000256" key="1">
    <source>
        <dbReference type="SAM" id="Phobius"/>
    </source>
</evidence>
<evidence type="ECO:0000313" key="2">
    <source>
        <dbReference type="EMBL" id="HGZ43145.1"/>
    </source>
</evidence>
<feature type="transmembrane region" description="Helical" evidence="1">
    <location>
        <begin position="325"/>
        <end position="343"/>
    </location>
</feature>